<keyword evidence="1" id="KW-1133">Transmembrane helix</keyword>
<reference evidence="2 3" key="1">
    <citation type="journal article" date="2018" name="Nat. Ecol. Evol.">
        <title>Pezizomycetes genomes reveal the molecular basis of ectomycorrhizal truffle lifestyle.</title>
        <authorList>
            <person name="Murat C."/>
            <person name="Payen T."/>
            <person name="Noel B."/>
            <person name="Kuo A."/>
            <person name="Morin E."/>
            <person name="Chen J."/>
            <person name="Kohler A."/>
            <person name="Krizsan K."/>
            <person name="Balestrini R."/>
            <person name="Da Silva C."/>
            <person name="Montanini B."/>
            <person name="Hainaut M."/>
            <person name="Levati E."/>
            <person name="Barry K.W."/>
            <person name="Belfiori B."/>
            <person name="Cichocki N."/>
            <person name="Clum A."/>
            <person name="Dockter R.B."/>
            <person name="Fauchery L."/>
            <person name="Guy J."/>
            <person name="Iotti M."/>
            <person name="Le Tacon F."/>
            <person name="Lindquist E.A."/>
            <person name="Lipzen A."/>
            <person name="Malagnac F."/>
            <person name="Mello A."/>
            <person name="Molinier V."/>
            <person name="Miyauchi S."/>
            <person name="Poulain J."/>
            <person name="Riccioni C."/>
            <person name="Rubini A."/>
            <person name="Sitrit Y."/>
            <person name="Splivallo R."/>
            <person name="Traeger S."/>
            <person name="Wang M."/>
            <person name="Zifcakova L."/>
            <person name="Wipf D."/>
            <person name="Zambonelli A."/>
            <person name="Paolocci F."/>
            <person name="Nowrousian M."/>
            <person name="Ottonello S."/>
            <person name="Baldrian P."/>
            <person name="Spatafora J.W."/>
            <person name="Henrissat B."/>
            <person name="Nagy L.G."/>
            <person name="Aury J.M."/>
            <person name="Wincker P."/>
            <person name="Grigoriev I.V."/>
            <person name="Bonfante P."/>
            <person name="Martin F.M."/>
        </authorList>
    </citation>
    <scope>NUCLEOTIDE SEQUENCE [LARGE SCALE GENOMIC DNA]</scope>
    <source>
        <strain evidence="2 3">120613-1</strain>
    </source>
</reference>
<dbReference type="EMBL" id="ML120458">
    <property type="protein sequence ID" value="RPA93150.1"/>
    <property type="molecule type" value="Genomic_DNA"/>
</dbReference>
<evidence type="ECO:0000313" key="3">
    <source>
        <dbReference type="Proteomes" id="UP000276215"/>
    </source>
</evidence>
<keyword evidence="1" id="KW-0472">Membrane</keyword>
<name>A0A3N4J9L8_9PEZI</name>
<evidence type="ECO:0000256" key="1">
    <source>
        <dbReference type="SAM" id="Phobius"/>
    </source>
</evidence>
<organism evidence="2 3">
    <name type="scientific">Choiromyces venosus 120613-1</name>
    <dbReference type="NCBI Taxonomy" id="1336337"/>
    <lineage>
        <taxon>Eukaryota</taxon>
        <taxon>Fungi</taxon>
        <taxon>Dikarya</taxon>
        <taxon>Ascomycota</taxon>
        <taxon>Pezizomycotina</taxon>
        <taxon>Pezizomycetes</taxon>
        <taxon>Pezizales</taxon>
        <taxon>Tuberaceae</taxon>
        <taxon>Choiromyces</taxon>
    </lineage>
</organism>
<accession>A0A3N4J9L8</accession>
<protein>
    <submittedName>
        <fullName evidence="2">Uncharacterized protein</fullName>
    </submittedName>
</protein>
<sequence>MMNFTFLVLKILKKIYIYYGFIFIFYFFSSQTFGLAFQVMMNERTNAELEGGVPCIG</sequence>
<gene>
    <name evidence="2" type="ORF">L873DRAFT_80187</name>
</gene>
<dbReference type="Proteomes" id="UP000276215">
    <property type="component" value="Unassembled WGS sequence"/>
</dbReference>
<dbReference type="AlphaFoldDB" id="A0A3N4J9L8"/>
<feature type="transmembrane region" description="Helical" evidence="1">
    <location>
        <begin position="15"/>
        <end position="37"/>
    </location>
</feature>
<keyword evidence="3" id="KW-1185">Reference proteome</keyword>
<proteinExistence type="predicted"/>
<keyword evidence="1" id="KW-0812">Transmembrane</keyword>
<evidence type="ECO:0000313" key="2">
    <source>
        <dbReference type="EMBL" id="RPA93150.1"/>
    </source>
</evidence>